<evidence type="ECO:0000256" key="4">
    <source>
        <dbReference type="ARBA" id="ARBA00022982"/>
    </source>
</evidence>
<dbReference type="InterPro" id="IPR024934">
    <property type="entry name" value="Rubredoxin-like_dom"/>
</dbReference>
<dbReference type="PROSITE" id="PS50903">
    <property type="entry name" value="RUBREDOXIN_LIKE"/>
    <property type="match status" value="1"/>
</dbReference>
<proteinExistence type="predicted"/>
<dbReference type="InterPro" id="IPR003251">
    <property type="entry name" value="Rr_diiron-bd_dom"/>
</dbReference>
<comment type="caution">
    <text evidence="8">The sequence shown here is derived from an EMBL/GenBank/DDBJ whole genome shotgun (WGS) entry which is preliminary data.</text>
</comment>
<evidence type="ECO:0000256" key="5">
    <source>
        <dbReference type="ARBA" id="ARBA00023004"/>
    </source>
</evidence>
<protein>
    <submittedName>
        <fullName evidence="8">Rubrerythrin family protein</fullName>
    </submittedName>
</protein>
<dbReference type="EMBL" id="DXDX01000160">
    <property type="protein sequence ID" value="HIY21976.1"/>
    <property type="molecule type" value="Genomic_DNA"/>
</dbReference>
<dbReference type="NCBIfam" id="NF045767">
    <property type="entry name" value="RuberyRbr"/>
    <property type="match status" value="1"/>
</dbReference>
<dbReference type="Pfam" id="PF02915">
    <property type="entry name" value="Rubrerythrin"/>
    <property type="match status" value="1"/>
</dbReference>
<organism evidence="8 9">
    <name type="scientific">Candidatus Flavonifractor merdigallinarum</name>
    <dbReference type="NCBI Taxonomy" id="2838589"/>
    <lineage>
        <taxon>Bacteria</taxon>
        <taxon>Bacillati</taxon>
        <taxon>Bacillota</taxon>
        <taxon>Clostridia</taxon>
        <taxon>Eubacteriales</taxon>
        <taxon>Oscillospiraceae</taxon>
        <taxon>Flavonifractor</taxon>
    </lineage>
</organism>
<dbReference type="Proteomes" id="UP000823868">
    <property type="component" value="Unassembled WGS sequence"/>
</dbReference>
<evidence type="ECO:0000256" key="1">
    <source>
        <dbReference type="ARBA" id="ARBA00001965"/>
    </source>
</evidence>
<dbReference type="CDD" id="cd01041">
    <property type="entry name" value="Rubrerythrin"/>
    <property type="match status" value="1"/>
</dbReference>
<dbReference type="PANTHER" id="PTHR43865">
    <property type="entry name" value="RUBRERYTHRIN-RELATED"/>
    <property type="match status" value="1"/>
</dbReference>
<dbReference type="Gene3D" id="2.20.28.10">
    <property type="match status" value="1"/>
</dbReference>
<dbReference type="InterPro" id="IPR009040">
    <property type="entry name" value="Ferritin-like_diiron"/>
</dbReference>
<dbReference type="Gene3D" id="1.20.1260.10">
    <property type="match status" value="1"/>
</dbReference>
<dbReference type="GO" id="GO:0016491">
    <property type="term" value="F:oxidoreductase activity"/>
    <property type="evidence" value="ECO:0007669"/>
    <property type="project" value="InterPro"/>
</dbReference>
<reference evidence="8" key="2">
    <citation type="submission" date="2021-04" db="EMBL/GenBank/DDBJ databases">
        <authorList>
            <person name="Gilroy R."/>
        </authorList>
    </citation>
    <scope>NUCLEOTIDE SEQUENCE</scope>
    <source>
        <strain evidence="8">ChiBcec16_6824</strain>
    </source>
</reference>
<dbReference type="GO" id="GO:0005506">
    <property type="term" value="F:iron ion binding"/>
    <property type="evidence" value="ECO:0007669"/>
    <property type="project" value="InterPro"/>
</dbReference>
<evidence type="ECO:0000259" key="7">
    <source>
        <dbReference type="PROSITE" id="PS50905"/>
    </source>
</evidence>
<evidence type="ECO:0000259" key="6">
    <source>
        <dbReference type="PROSITE" id="PS50903"/>
    </source>
</evidence>
<keyword evidence="2" id="KW-0813">Transport</keyword>
<gene>
    <name evidence="8" type="ORF">H9841_08765</name>
</gene>
<keyword evidence="4" id="KW-0249">Electron transport</keyword>
<dbReference type="SUPFAM" id="SSF47240">
    <property type="entry name" value="Ferritin-like"/>
    <property type="match status" value="1"/>
</dbReference>
<dbReference type="Pfam" id="PF21349">
    <property type="entry name" value="RUBY_RBDX"/>
    <property type="match status" value="1"/>
</dbReference>
<feature type="domain" description="Ferritin-like diiron" evidence="7">
    <location>
        <begin position="4"/>
        <end position="150"/>
    </location>
</feature>
<dbReference type="SUPFAM" id="SSF57802">
    <property type="entry name" value="Rubredoxin-like"/>
    <property type="match status" value="1"/>
</dbReference>
<name>A0A9D2BY95_9FIRM</name>
<keyword evidence="5" id="KW-0408">Iron</keyword>
<accession>A0A9D2BY95</accession>
<dbReference type="InterPro" id="IPR052364">
    <property type="entry name" value="Rubrerythrin"/>
</dbReference>
<dbReference type="InterPro" id="IPR009078">
    <property type="entry name" value="Ferritin-like_SF"/>
</dbReference>
<evidence type="ECO:0000313" key="9">
    <source>
        <dbReference type="Proteomes" id="UP000823868"/>
    </source>
</evidence>
<sequence length="200" mass="22670">MSLPFVNSETRLNLMRAFAGESQARNRYTFAAGLARRQGLYVLEEVFTFTANQEQAHAKAFYDQLQEFSGQTIQVDGTYPVDLFPDVLEQLRAAVHNEYQEWEHDYARFAAKAEEEGFSNICQLFRQIASIEKVHGQRFSALAELMAQDALFVSPKNERWMCLNCGHMVEGTAAPAVCPVCRKPQGYFIRSGEALTRPMA</sequence>
<dbReference type="InterPro" id="IPR012347">
    <property type="entry name" value="Ferritin-like"/>
</dbReference>
<dbReference type="InterPro" id="IPR048574">
    <property type="entry name" value="RUBY_RBDX"/>
</dbReference>
<dbReference type="PANTHER" id="PTHR43865:SF1">
    <property type="entry name" value="RUBRERYTHRIN-RELATED"/>
    <property type="match status" value="1"/>
</dbReference>
<evidence type="ECO:0000256" key="2">
    <source>
        <dbReference type="ARBA" id="ARBA00022448"/>
    </source>
</evidence>
<feature type="domain" description="Rubredoxin-like" evidence="6">
    <location>
        <begin position="157"/>
        <end position="191"/>
    </location>
</feature>
<keyword evidence="3" id="KW-0479">Metal-binding</keyword>
<dbReference type="AlphaFoldDB" id="A0A9D2BY95"/>
<dbReference type="CDD" id="cd00729">
    <property type="entry name" value="rubredoxin_SM"/>
    <property type="match status" value="1"/>
</dbReference>
<comment type="cofactor">
    <cofactor evidence="1">
        <name>Fe(3+)</name>
        <dbReference type="ChEBI" id="CHEBI:29034"/>
    </cofactor>
</comment>
<reference evidence="8" key="1">
    <citation type="journal article" date="2021" name="PeerJ">
        <title>Extensive microbial diversity within the chicken gut microbiome revealed by metagenomics and culture.</title>
        <authorList>
            <person name="Gilroy R."/>
            <person name="Ravi A."/>
            <person name="Getino M."/>
            <person name="Pursley I."/>
            <person name="Horton D.L."/>
            <person name="Alikhan N.F."/>
            <person name="Baker D."/>
            <person name="Gharbi K."/>
            <person name="Hall N."/>
            <person name="Watson M."/>
            <person name="Adriaenssens E.M."/>
            <person name="Foster-Nyarko E."/>
            <person name="Jarju S."/>
            <person name="Secka A."/>
            <person name="Antonio M."/>
            <person name="Oren A."/>
            <person name="Chaudhuri R.R."/>
            <person name="La Ragione R."/>
            <person name="Hildebrand F."/>
            <person name="Pallen M.J."/>
        </authorList>
    </citation>
    <scope>NUCLEOTIDE SEQUENCE</scope>
    <source>
        <strain evidence="8">ChiBcec16_6824</strain>
    </source>
</reference>
<evidence type="ECO:0000313" key="8">
    <source>
        <dbReference type="EMBL" id="HIY21976.1"/>
    </source>
</evidence>
<dbReference type="PROSITE" id="PS50905">
    <property type="entry name" value="FERRITIN_LIKE"/>
    <property type="match status" value="1"/>
</dbReference>
<evidence type="ECO:0000256" key="3">
    <source>
        <dbReference type="ARBA" id="ARBA00022723"/>
    </source>
</evidence>